<organism evidence="2 3">
    <name type="scientific">Paenibacillus odorifer</name>
    <dbReference type="NCBI Taxonomy" id="189426"/>
    <lineage>
        <taxon>Bacteria</taxon>
        <taxon>Bacillati</taxon>
        <taxon>Bacillota</taxon>
        <taxon>Bacilli</taxon>
        <taxon>Bacillales</taxon>
        <taxon>Paenibacillaceae</taxon>
        <taxon>Paenibacillus</taxon>
    </lineage>
</organism>
<sequence>MRKLTTVLSIALLTTAIAPLASANQSNSTVTPPQQVSSQQETTNSYTYNGLQINSPLTLSDNQLASIYNNVQKAPQSGETLISPFAHEIGGSGELVYGPLYETHKNKDVALFASLTTAWLNNFVYKKIGWNPTWFKKWMISASEAWFYNSEIKPTYTGIWTTRSGDPQVPGLYRYYLTLVHYTNDSFITPISVQYNEVATEYIQ</sequence>
<evidence type="ECO:0000313" key="3">
    <source>
        <dbReference type="Proteomes" id="UP000187323"/>
    </source>
</evidence>
<feature type="signal peptide" evidence="1">
    <location>
        <begin position="1"/>
        <end position="23"/>
    </location>
</feature>
<gene>
    <name evidence="2" type="ORF">BSK47_19890</name>
</gene>
<dbReference type="EMBL" id="MPTO01000019">
    <property type="protein sequence ID" value="OME16527.1"/>
    <property type="molecule type" value="Genomic_DNA"/>
</dbReference>
<accession>A0AB36JCR6</accession>
<reference evidence="2 3" key="1">
    <citation type="submission" date="2016-10" db="EMBL/GenBank/DDBJ databases">
        <title>Paenibacillus species isolates.</title>
        <authorList>
            <person name="Beno S.M."/>
        </authorList>
    </citation>
    <scope>NUCLEOTIDE SEQUENCE [LARGE SCALE GENOMIC DNA]</scope>
    <source>
        <strain evidence="2 3">FSL H7-0918</strain>
    </source>
</reference>
<dbReference type="AlphaFoldDB" id="A0AB36JCR6"/>
<dbReference type="Proteomes" id="UP000187323">
    <property type="component" value="Unassembled WGS sequence"/>
</dbReference>
<comment type="caution">
    <text evidence="2">The sequence shown here is derived from an EMBL/GenBank/DDBJ whole genome shotgun (WGS) entry which is preliminary data.</text>
</comment>
<evidence type="ECO:0000256" key="1">
    <source>
        <dbReference type="SAM" id="SignalP"/>
    </source>
</evidence>
<evidence type="ECO:0000313" key="2">
    <source>
        <dbReference type="EMBL" id="OME16527.1"/>
    </source>
</evidence>
<keyword evidence="1" id="KW-0732">Signal</keyword>
<protein>
    <submittedName>
        <fullName evidence="2">Uncharacterized protein</fullName>
    </submittedName>
</protein>
<feature type="chain" id="PRO_5044212720" evidence="1">
    <location>
        <begin position="24"/>
        <end position="204"/>
    </location>
</feature>
<proteinExistence type="predicted"/>
<dbReference type="RefSeq" id="WP_076136629.1">
    <property type="nucleotide sequence ID" value="NZ_MPTO01000019.1"/>
</dbReference>
<name>A0AB36JCR6_9BACL</name>